<comment type="caution">
    <text evidence="14">The sequence shown here is derived from an EMBL/GenBank/DDBJ whole genome shotgun (WGS) entry which is preliminary data.</text>
</comment>
<name>A0A0W0SFB9_9GAMM</name>
<dbReference type="Pfam" id="PF07504">
    <property type="entry name" value="FTP"/>
    <property type="match status" value="1"/>
</dbReference>
<evidence type="ECO:0000256" key="6">
    <source>
        <dbReference type="ARBA" id="ARBA00022833"/>
    </source>
</evidence>
<dbReference type="RefSeq" id="WP_058442096.1">
    <property type="nucleotide sequence ID" value="NZ_CAAAHU010000005.1"/>
</dbReference>
<dbReference type="InterPro" id="IPR001570">
    <property type="entry name" value="Peptidase_M4_C_domain"/>
</dbReference>
<evidence type="ECO:0000256" key="4">
    <source>
        <dbReference type="ARBA" id="ARBA00022729"/>
    </source>
</evidence>
<evidence type="ECO:0000256" key="7">
    <source>
        <dbReference type="ARBA" id="ARBA00023049"/>
    </source>
</evidence>
<keyword evidence="8" id="KW-0865">Zymogen</keyword>
<feature type="signal peptide" evidence="10">
    <location>
        <begin position="1"/>
        <end position="26"/>
    </location>
</feature>
<feature type="chain" id="PRO_5042476181" evidence="10">
    <location>
        <begin position="27"/>
        <end position="573"/>
    </location>
</feature>
<keyword evidence="3" id="KW-0479">Metal-binding</keyword>
<gene>
    <name evidence="14" type="primary">lasB</name>
    <name evidence="14" type="ORF">Lbru_2109</name>
</gene>
<dbReference type="GO" id="GO:0006508">
    <property type="term" value="P:proteolysis"/>
    <property type="evidence" value="ECO:0007669"/>
    <property type="project" value="UniProtKB-KW"/>
</dbReference>
<dbReference type="CDD" id="cd09597">
    <property type="entry name" value="M4_TLP"/>
    <property type="match status" value="1"/>
</dbReference>
<evidence type="ECO:0000256" key="2">
    <source>
        <dbReference type="ARBA" id="ARBA00022670"/>
    </source>
</evidence>
<evidence type="ECO:0000259" key="11">
    <source>
        <dbReference type="Pfam" id="PF02868"/>
    </source>
</evidence>
<evidence type="ECO:0000259" key="13">
    <source>
        <dbReference type="Pfam" id="PF07504"/>
    </source>
</evidence>
<feature type="domain" description="PepSY" evidence="12">
    <location>
        <begin position="134"/>
        <end position="202"/>
    </location>
</feature>
<dbReference type="STRING" id="29422.Lbru_2109"/>
<dbReference type="Gene3D" id="3.10.450.490">
    <property type="match status" value="1"/>
</dbReference>
<keyword evidence="7 14" id="KW-0482">Metalloprotease</keyword>
<evidence type="ECO:0000256" key="3">
    <source>
        <dbReference type="ARBA" id="ARBA00022723"/>
    </source>
</evidence>
<evidence type="ECO:0000256" key="1">
    <source>
        <dbReference type="ARBA" id="ARBA00009388"/>
    </source>
</evidence>
<keyword evidence="5" id="KW-0378">Hydrolase</keyword>
<evidence type="ECO:0000256" key="5">
    <source>
        <dbReference type="ARBA" id="ARBA00022801"/>
    </source>
</evidence>
<dbReference type="SUPFAM" id="SSF55486">
    <property type="entry name" value="Metalloproteases ('zincins'), catalytic domain"/>
    <property type="match status" value="1"/>
</dbReference>
<dbReference type="Gene3D" id="3.10.450.40">
    <property type="match status" value="1"/>
</dbReference>
<keyword evidence="15" id="KW-1185">Reference proteome</keyword>
<evidence type="ECO:0000256" key="9">
    <source>
        <dbReference type="PIRSR" id="PIRSR623612-1"/>
    </source>
</evidence>
<feature type="domain" description="FTP" evidence="13">
    <location>
        <begin position="79"/>
        <end position="110"/>
    </location>
</feature>
<dbReference type="Pfam" id="PF02868">
    <property type="entry name" value="Peptidase_M4_C"/>
    <property type="match status" value="1"/>
</dbReference>
<feature type="active site" evidence="9">
    <location>
        <position position="402"/>
    </location>
</feature>
<organism evidence="14 15">
    <name type="scientific">Legionella brunensis</name>
    <dbReference type="NCBI Taxonomy" id="29422"/>
    <lineage>
        <taxon>Bacteria</taxon>
        <taxon>Pseudomonadati</taxon>
        <taxon>Pseudomonadota</taxon>
        <taxon>Gammaproteobacteria</taxon>
        <taxon>Legionellales</taxon>
        <taxon>Legionellaceae</taxon>
        <taxon>Legionella</taxon>
    </lineage>
</organism>
<comment type="similarity">
    <text evidence="1">Belongs to the peptidase M4 family.</text>
</comment>
<evidence type="ECO:0000313" key="14">
    <source>
        <dbReference type="EMBL" id="KTC81589.1"/>
    </source>
</evidence>
<accession>A0A0W0SFB9</accession>
<dbReference type="PATRIC" id="fig|29422.6.peg.2249"/>
<sequence>MKLLQRKLLRNLGIGLSLFGISHSYAATMETIWGNMDDQGLLNDFSLIQKKTVPSSLNLPKMTTTSNTINTLQFTRGNVDHSHVSHVRYDQYYHGVLVWGAQVIYHVSPSRVETMVTGQLVKGISQDVTDLDGKISGEEAKKIALTHSPTTNEAHIKKIIYLQKKSHKAVLAYLVSYATKNKNGPALPHFIIDANTGEILRFWNALQTTAIGQGIGGVGFNNLSYRPGRYQFGTVQAKLNTIGKMDITFKGGVCYTATSIVQVINLRNQSIYDIPFGLPVSSSEVTTYKLAPFKYACSAPTYRNLTDGGYAPANGGWSPINDVTYFVTEAYNMYVLKYHVKMPVGKTLPLRIYTHINDFANAFACSPICMRESGIRGPSQLVFGNGGSEDAPFTDIGTSGHEFAHLITDNFSALVYDKQSGGINESFSDMAEFALKNYLRAKYPWIWNGKDWTIGLETSKVKRALRYMNNPPLDGYSIDNARNYSSRLDVHYSSGVFNKAFYLLSTTPGWSVDKAFQVMLDANMNYWTPTTNFNSAACGVIQAAYQYKYKTQDVVRAFQLVGVACAKEVPFIF</sequence>
<keyword evidence="6" id="KW-0862">Zinc</keyword>
<evidence type="ECO:0000259" key="12">
    <source>
        <dbReference type="Pfam" id="PF03413"/>
    </source>
</evidence>
<evidence type="ECO:0000256" key="10">
    <source>
        <dbReference type="SAM" id="SignalP"/>
    </source>
</evidence>
<dbReference type="InterPro" id="IPR011096">
    <property type="entry name" value="FTP_domain"/>
</dbReference>
<dbReference type="Pfam" id="PF03413">
    <property type="entry name" value="PepSY"/>
    <property type="match status" value="1"/>
</dbReference>
<evidence type="ECO:0000256" key="8">
    <source>
        <dbReference type="ARBA" id="ARBA00023145"/>
    </source>
</evidence>
<dbReference type="InterPro" id="IPR050728">
    <property type="entry name" value="Zinc_Metalloprotease_M4"/>
</dbReference>
<dbReference type="Proteomes" id="UP000054742">
    <property type="component" value="Unassembled WGS sequence"/>
</dbReference>
<dbReference type="InterPro" id="IPR025711">
    <property type="entry name" value="PepSY"/>
</dbReference>
<dbReference type="AlphaFoldDB" id="A0A0W0SFB9"/>
<protein>
    <submittedName>
        <fullName evidence="14">Virulence metalloprotease</fullName>
    </submittedName>
</protein>
<dbReference type="Gene3D" id="1.10.390.10">
    <property type="entry name" value="Neutral Protease Domain 2"/>
    <property type="match status" value="1"/>
</dbReference>
<reference evidence="14 15" key="1">
    <citation type="submission" date="2015-11" db="EMBL/GenBank/DDBJ databases">
        <title>Genomic analysis of 38 Legionella species identifies large and diverse effector repertoires.</title>
        <authorList>
            <person name="Burstein D."/>
            <person name="Amaro F."/>
            <person name="Zusman T."/>
            <person name="Lifshitz Z."/>
            <person name="Cohen O."/>
            <person name="Gilbert J.A."/>
            <person name="Pupko T."/>
            <person name="Shuman H.A."/>
            <person name="Segal G."/>
        </authorList>
    </citation>
    <scope>NUCLEOTIDE SEQUENCE [LARGE SCALE GENOMIC DNA]</scope>
    <source>
        <strain evidence="14 15">ATCC 43878</strain>
    </source>
</reference>
<evidence type="ECO:0000313" key="15">
    <source>
        <dbReference type="Proteomes" id="UP000054742"/>
    </source>
</evidence>
<dbReference type="InterPro" id="IPR023612">
    <property type="entry name" value="Peptidase_M4"/>
</dbReference>
<dbReference type="OrthoDB" id="5378341at2"/>
<dbReference type="EMBL" id="LNXV01000029">
    <property type="protein sequence ID" value="KTC81589.1"/>
    <property type="molecule type" value="Genomic_DNA"/>
</dbReference>
<dbReference type="PRINTS" id="PR00730">
    <property type="entry name" value="THERMOLYSIN"/>
</dbReference>
<dbReference type="InterPro" id="IPR027268">
    <property type="entry name" value="Peptidase_M4/M1_CTD_sf"/>
</dbReference>
<feature type="active site" description="Proton donor" evidence="9">
    <location>
        <position position="491"/>
    </location>
</feature>
<proteinExistence type="inferred from homology"/>
<feature type="domain" description="Peptidase M4 C-terminal" evidence="11">
    <location>
        <begin position="412"/>
        <end position="563"/>
    </location>
</feature>
<keyword evidence="4 10" id="KW-0732">Signal</keyword>
<dbReference type="PANTHER" id="PTHR33794">
    <property type="entry name" value="BACILLOLYSIN"/>
    <property type="match status" value="1"/>
</dbReference>
<dbReference type="PANTHER" id="PTHR33794:SF1">
    <property type="entry name" value="BACILLOLYSIN"/>
    <property type="match status" value="1"/>
</dbReference>
<dbReference type="GO" id="GO:0004222">
    <property type="term" value="F:metalloendopeptidase activity"/>
    <property type="evidence" value="ECO:0007669"/>
    <property type="project" value="InterPro"/>
</dbReference>
<dbReference type="Gene3D" id="3.10.170.10">
    <property type="match status" value="1"/>
</dbReference>
<keyword evidence="2 14" id="KW-0645">Protease</keyword>
<dbReference type="GO" id="GO:0046872">
    <property type="term" value="F:metal ion binding"/>
    <property type="evidence" value="ECO:0007669"/>
    <property type="project" value="UniProtKB-KW"/>
</dbReference>